<evidence type="ECO:0000256" key="3">
    <source>
        <dbReference type="PIRSR" id="PIRSR613078-1"/>
    </source>
</evidence>
<dbReference type="PANTHER" id="PTHR48100">
    <property type="entry name" value="BROAD-SPECIFICITY PHOSPHATASE YOR283W-RELATED"/>
    <property type="match status" value="1"/>
</dbReference>
<evidence type="ECO:0000256" key="4">
    <source>
        <dbReference type="PIRSR" id="PIRSR613078-2"/>
    </source>
</evidence>
<dbReference type="PANTHER" id="PTHR48100:SF1">
    <property type="entry name" value="HISTIDINE PHOSPHATASE FAMILY PROTEIN-RELATED"/>
    <property type="match status" value="1"/>
</dbReference>
<dbReference type="SUPFAM" id="SSF53254">
    <property type="entry name" value="Phosphoglycerate mutase-like"/>
    <property type="match status" value="1"/>
</dbReference>
<dbReference type="InterPro" id="IPR029033">
    <property type="entry name" value="His_PPase_superfam"/>
</dbReference>
<dbReference type="PROSITE" id="PS00175">
    <property type="entry name" value="PG_MUTASE"/>
    <property type="match status" value="1"/>
</dbReference>
<dbReference type="Pfam" id="PF00300">
    <property type="entry name" value="His_Phos_1"/>
    <property type="match status" value="1"/>
</dbReference>
<dbReference type="InterPro" id="IPR013078">
    <property type="entry name" value="His_Pase_superF_clade-1"/>
</dbReference>
<comment type="caution">
    <text evidence="6">The sequence shown here is derived from an EMBL/GenBank/DDBJ whole genome shotgun (WGS) entry which is preliminary data.</text>
</comment>
<dbReference type="InterPro" id="IPR001345">
    <property type="entry name" value="PG/BPGM_mutase_AS"/>
</dbReference>
<feature type="active site" description="Proton donor/acceptor" evidence="3">
    <location>
        <position position="117"/>
    </location>
</feature>
<dbReference type="Gene3D" id="3.40.50.1240">
    <property type="entry name" value="Phosphoglycerate mutase-like"/>
    <property type="match status" value="1"/>
</dbReference>
<evidence type="ECO:0000313" key="6">
    <source>
        <dbReference type="EMBL" id="TPG13429.1"/>
    </source>
</evidence>
<evidence type="ECO:0000256" key="2">
    <source>
        <dbReference type="ARBA" id="ARBA00023235"/>
    </source>
</evidence>
<feature type="binding site" evidence="4">
    <location>
        <position position="91"/>
    </location>
    <ligand>
        <name>substrate</name>
    </ligand>
</feature>
<evidence type="ECO:0000313" key="7">
    <source>
        <dbReference type="Proteomes" id="UP000317722"/>
    </source>
</evidence>
<feature type="binding site" evidence="4">
    <location>
        <begin position="25"/>
        <end position="32"/>
    </location>
    <ligand>
        <name>substrate</name>
    </ligand>
</feature>
<protein>
    <submittedName>
        <fullName evidence="6">Histidine phosphatase family protein</fullName>
    </submittedName>
</protein>
<feature type="compositionally biased region" description="Basic residues" evidence="5">
    <location>
        <begin position="145"/>
        <end position="160"/>
    </location>
</feature>
<reference evidence="6 7" key="1">
    <citation type="journal article" date="2019" name="Environ. Microbiol.">
        <title>Species interactions and distinct microbial communities in high Arctic permafrost affected cryosols are associated with the CH4 and CO2 gas fluxes.</title>
        <authorList>
            <person name="Altshuler I."/>
            <person name="Hamel J."/>
            <person name="Turney S."/>
            <person name="Magnuson E."/>
            <person name="Levesque R."/>
            <person name="Greer C."/>
            <person name="Whyte L.G."/>
        </authorList>
    </citation>
    <scope>NUCLEOTIDE SEQUENCE [LARGE SCALE GENOMIC DNA]</scope>
    <source>
        <strain evidence="6 7">S9.3A</strain>
    </source>
</reference>
<gene>
    <name evidence="6" type="ORF">EAH86_19070</name>
</gene>
<feature type="active site" description="Tele-phosphohistidine intermediate" evidence="3">
    <location>
        <position position="26"/>
    </location>
</feature>
<evidence type="ECO:0000256" key="1">
    <source>
        <dbReference type="ARBA" id="ARBA00023152"/>
    </source>
</evidence>
<dbReference type="InterPro" id="IPR050275">
    <property type="entry name" value="PGM_Phosphatase"/>
</dbReference>
<dbReference type="SMART" id="SM00855">
    <property type="entry name" value="PGAM"/>
    <property type="match status" value="1"/>
</dbReference>
<sequence length="179" mass="19524">MVLARRESFVLDMQRLGPASLVLVRHGESIGNLADRAAREAGAARLDLQDRDADVPLSDTGREQADALGRHLRELGATARPTGVVSSPYRRSADTAELALATAGLATPVMRDERLRERELGLFDGLTGTGIRDEFGDERRRVRRCQGRHRRRAHGPKRSGRGCGSLGRGAPPDRRQGGQ</sequence>
<keyword evidence="7" id="KW-1185">Reference proteome</keyword>
<dbReference type="GO" id="GO:0016791">
    <property type="term" value="F:phosphatase activity"/>
    <property type="evidence" value="ECO:0007669"/>
    <property type="project" value="TreeGrafter"/>
</dbReference>
<evidence type="ECO:0000256" key="5">
    <source>
        <dbReference type="SAM" id="MobiDB-lite"/>
    </source>
</evidence>
<accession>A0A502CMS0</accession>
<keyword evidence="2" id="KW-0413">Isomerase</keyword>
<name>A0A502CMS0_9MICO</name>
<feature type="region of interest" description="Disordered" evidence="5">
    <location>
        <begin position="145"/>
        <end position="179"/>
    </location>
</feature>
<dbReference type="AlphaFoldDB" id="A0A502CMS0"/>
<proteinExistence type="predicted"/>
<keyword evidence="1" id="KW-0324">Glycolysis</keyword>
<organism evidence="6 7">
    <name type="scientific">Pedococcus bigeumensis</name>
    <dbReference type="NCBI Taxonomy" id="433644"/>
    <lineage>
        <taxon>Bacteria</taxon>
        <taxon>Bacillati</taxon>
        <taxon>Actinomycetota</taxon>
        <taxon>Actinomycetes</taxon>
        <taxon>Micrococcales</taxon>
        <taxon>Intrasporangiaceae</taxon>
        <taxon>Pedococcus</taxon>
    </lineage>
</organism>
<dbReference type="EMBL" id="RCZM01000007">
    <property type="protein sequence ID" value="TPG13429.1"/>
    <property type="molecule type" value="Genomic_DNA"/>
</dbReference>
<dbReference type="OrthoDB" id="5449373at2"/>
<dbReference type="GO" id="GO:0005737">
    <property type="term" value="C:cytoplasm"/>
    <property type="evidence" value="ECO:0007669"/>
    <property type="project" value="TreeGrafter"/>
</dbReference>
<dbReference type="CDD" id="cd07067">
    <property type="entry name" value="HP_PGM_like"/>
    <property type="match status" value="1"/>
</dbReference>
<dbReference type="Proteomes" id="UP000317722">
    <property type="component" value="Unassembled WGS sequence"/>
</dbReference>